<accession>A0A0F8BHL2</accession>
<sequence>MSEVWDWEATIEIRAPSVCIAILTQIILLRTIAVALSPNESITTDLLLGSVKPTQTVPKFVTLLNFY</sequence>
<protein>
    <submittedName>
        <fullName evidence="1">Uncharacterized protein</fullName>
    </submittedName>
</protein>
<comment type="caution">
    <text evidence="1">The sequence shown here is derived from an EMBL/GenBank/DDBJ whole genome shotgun (WGS) entry which is preliminary data.</text>
</comment>
<dbReference type="AlphaFoldDB" id="A0A0F8BHL2"/>
<organism evidence="1 2">
    <name type="scientific">Halorubrum saccharovorum</name>
    <dbReference type="NCBI Taxonomy" id="2248"/>
    <lineage>
        <taxon>Archaea</taxon>
        <taxon>Methanobacteriati</taxon>
        <taxon>Methanobacteriota</taxon>
        <taxon>Stenosarchaea group</taxon>
        <taxon>Halobacteria</taxon>
        <taxon>Halobacteriales</taxon>
        <taxon>Haloferacaceae</taxon>
        <taxon>Halorubrum</taxon>
    </lineage>
</organism>
<evidence type="ECO:0000313" key="1">
    <source>
        <dbReference type="EMBL" id="KKF39683.1"/>
    </source>
</evidence>
<dbReference type="EMBL" id="JNFH02000026">
    <property type="protein sequence ID" value="KKF39683.1"/>
    <property type="molecule type" value="Genomic_DNA"/>
</dbReference>
<proteinExistence type="predicted"/>
<name>A0A0F8BHL2_9EURY</name>
<keyword evidence="2" id="KW-1185">Reference proteome</keyword>
<evidence type="ECO:0000313" key="2">
    <source>
        <dbReference type="Proteomes" id="UP000053331"/>
    </source>
</evidence>
<reference evidence="1 2" key="1">
    <citation type="journal article" date="2015" name="Genome Announc.">
        <title>Draft genome sequence of a Halorubrum H3 strain isolated from the burlinskoye salt lake (Altai Krai, Russia).</title>
        <authorList>
            <person name="Rozanov A.S."/>
            <person name="Bryanskaya A.V."/>
            <person name="Malup T.K."/>
            <person name="Kotenko A.V."/>
            <person name="Peltek S.E."/>
        </authorList>
    </citation>
    <scope>NUCLEOTIDE SEQUENCE [LARGE SCALE GENOMIC DNA]</scope>
    <source>
        <strain evidence="1 2">H3</strain>
    </source>
</reference>
<gene>
    <name evidence="1" type="ORF">FK85_26580</name>
</gene>
<dbReference type="Proteomes" id="UP000053331">
    <property type="component" value="Unassembled WGS sequence"/>
</dbReference>